<sequence length="342" mass="38804">MPSNTTKCIGCGVVLQTEDPTKLGYIPNHDHIFCKSCYQLMHYGKAEGHSHPDNLPNFEKKSLIVVVTSLLYLDSMLNSEVKRLGDNYKVVYLINQIDLLPDATSKNFLLGKIQKSFRLNRVSYEDIVLMSALNPYDIDHLKGYLKSFNVPNIYLIGLQNSGKTTIFKALTGNKEALSLPKAALTQTMLHAKFDNLNIYDTPGLYQGGYLHEFFEYKDYKDLLPQKQFNPRNGTLKSGQSLMIGGLVNISVLKGETKSTLYVSDYVKHHITSSDNVENILKTENIFKLKFDNYVTKDYKLVEDKKYQFTLADFGIVHILGPVTIQISTHPKLHITLAESFFK</sequence>
<dbReference type="GeneID" id="41339052"/>
<dbReference type="HOGENOM" id="CLU_017878_0_0_14"/>
<dbReference type="Pfam" id="PF01926">
    <property type="entry name" value="MMR_HSR1"/>
    <property type="match status" value="1"/>
</dbReference>
<organism evidence="2 3">
    <name type="scientific">Acholeplasma laidlawii (strain PG-8A)</name>
    <dbReference type="NCBI Taxonomy" id="441768"/>
    <lineage>
        <taxon>Bacteria</taxon>
        <taxon>Bacillati</taxon>
        <taxon>Mycoplasmatota</taxon>
        <taxon>Mollicutes</taxon>
        <taxon>Acholeplasmatales</taxon>
        <taxon>Acholeplasmataceae</taxon>
        <taxon>Acholeplasma</taxon>
    </lineage>
</organism>
<dbReference type="STRING" id="441768.ACL_0899"/>
<gene>
    <name evidence="2" type="ordered locus">ACL_0899</name>
</gene>
<dbReference type="RefSeq" id="WP_012242843.1">
    <property type="nucleotide sequence ID" value="NC_010163.1"/>
</dbReference>
<dbReference type="eggNOG" id="COG1161">
    <property type="taxonomic scope" value="Bacteria"/>
</dbReference>
<dbReference type="AlphaFoldDB" id="A9NGN2"/>
<reference evidence="2 3" key="1">
    <citation type="journal article" date="2011" name="J. Bacteriol.">
        <title>Complete genome and proteome of Acholeplasma laidlawii.</title>
        <authorList>
            <person name="Lazarev V.N."/>
            <person name="Levitskii S.A."/>
            <person name="Basovskii Y.I."/>
            <person name="Chukin M.M."/>
            <person name="Akopian T.A."/>
            <person name="Vereshchagin V.V."/>
            <person name="Kostrjukova E.S."/>
            <person name="Kovaleva G.Y."/>
            <person name="Kazanov M.D."/>
            <person name="Malko D.B."/>
            <person name="Vitreschak A.G."/>
            <person name="Sernova N.V."/>
            <person name="Gelfand M.S."/>
            <person name="Demina I.A."/>
            <person name="Serebryakova M.V."/>
            <person name="Galyamina M.A."/>
            <person name="Vtyurin N.N."/>
            <person name="Rogov S.I."/>
            <person name="Alexeev D.G."/>
            <person name="Ladygina V.G."/>
            <person name="Govorun V.M."/>
        </authorList>
    </citation>
    <scope>NUCLEOTIDE SEQUENCE [LARGE SCALE GENOMIC DNA]</scope>
    <source>
        <strain evidence="2 3">PG-8A</strain>
    </source>
</reference>
<protein>
    <submittedName>
        <fullName evidence="2">GTP-binding protein</fullName>
    </submittedName>
</protein>
<dbReference type="SUPFAM" id="SSF52540">
    <property type="entry name" value="P-loop containing nucleoside triphosphate hydrolases"/>
    <property type="match status" value="1"/>
</dbReference>
<evidence type="ECO:0000313" key="2">
    <source>
        <dbReference type="EMBL" id="ABX81512.1"/>
    </source>
</evidence>
<dbReference type="EMBL" id="CP000896">
    <property type="protein sequence ID" value="ABX81512.1"/>
    <property type="molecule type" value="Genomic_DNA"/>
</dbReference>
<evidence type="ECO:0000259" key="1">
    <source>
        <dbReference type="Pfam" id="PF01926"/>
    </source>
</evidence>
<dbReference type="Proteomes" id="UP000008558">
    <property type="component" value="Chromosome"/>
</dbReference>
<dbReference type="OrthoDB" id="9773841at2"/>
<dbReference type="KEGG" id="acl:ACL_0899"/>
<dbReference type="GO" id="GO:0005525">
    <property type="term" value="F:GTP binding"/>
    <property type="evidence" value="ECO:0007669"/>
    <property type="project" value="InterPro"/>
</dbReference>
<accession>A9NGN2</accession>
<feature type="domain" description="G" evidence="1">
    <location>
        <begin position="153"/>
        <end position="206"/>
    </location>
</feature>
<dbReference type="InterPro" id="IPR027417">
    <property type="entry name" value="P-loop_NTPase"/>
</dbReference>
<evidence type="ECO:0000313" key="3">
    <source>
        <dbReference type="Proteomes" id="UP000008558"/>
    </source>
</evidence>
<keyword evidence="3" id="KW-1185">Reference proteome</keyword>
<dbReference type="PANTHER" id="PTHR46434:SF1">
    <property type="entry name" value="GENETIC INTERACTOR OF PROHIBITINS 3, MITOCHONDRIAL"/>
    <property type="match status" value="1"/>
</dbReference>
<dbReference type="Gene3D" id="3.40.50.300">
    <property type="entry name" value="P-loop containing nucleotide triphosphate hydrolases"/>
    <property type="match status" value="1"/>
</dbReference>
<dbReference type="PANTHER" id="PTHR46434">
    <property type="entry name" value="GENETIC INTERACTOR OF PROHIBITINS 3, MITOCHONDRIAL"/>
    <property type="match status" value="1"/>
</dbReference>
<proteinExistence type="predicted"/>
<dbReference type="InterPro" id="IPR050896">
    <property type="entry name" value="Mito_lipid_metab_GTPase"/>
</dbReference>
<name>A9NGN2_ACHLI</name>
<dbReference type="InterPro" id="IPR006073">
    <property type="entry name" value="GTP-bd"/>
</dbReference>